<feature type="domain" description="Rhodopsin" evidence="7">
    <location>
        <begin position="34"/>
        <end position="275"/>
    </location>
</feature>
<dbReference type="PANTHER" id="PTHR33048">
    <property type="entry name" value="PTH11-LIKE INTEGRAL MEMBRANE PROTEIN (AFU_ORTHOLOGUE AFUA_5G11245)"/>
    <property type="match status" value="1"/>
</dbReference>
<dbReference type="Proteomes" id="UP000800200">
    <property type="component" value="Unassembled WGS sequence"/>
</dbReference>
<evidence type="ECO:0000256" key="1">
    <source>
        <dbReference type="ARBA" id="ARBA00004141"/>
    </source>
</evidence>
<comment type="similarity">
    <text evidence="5">Belongs to the SAT4 family.</text>
</comment>
<dbReference type="InterPro" id="IPR049326">
    <property type="entry name" value="Rhodopsin_dom_fungi"/>
</dbReference>
<evidence type="ECO:0000313" key="9">
    <source>
        <dbReference type="Proteomes" id="UP000800200"/>
    </source>
</evidence>
<organism evidence="8 9">
    <name type="scientific">Zopfia rhizophila CBS 207.26</name>
    <dbReference type="NCBI Taxonomy" id="1314779"/>
    <lineage>
        <taxon>Eukaryota</taxon>
        <taxon>Fungi</taxon>
        <taxon>Dikarya</taxon>
        <taxon>Ascomycota</taxon>
        <taxon>Pezizomycotina</taxon>
        <taxon>Dothideomycetes</taxon>
        <taxon>Dothideomycetes incertae sedis</taxon>
        <taxon>Zopfiaceae</taxon>
        <taxon>Zopfia</taxon>
    </lineage>
</organism>
<dbReference type="AlphaFoldDB" id="A0A6A6DPT7"/>
<evidence type="ECO:0000313" key="8">
    <source>
        <dbReference type="EMBL" id="KAF2180388.1"/>
    </source>
</evidence>
<name>A0A6A6DPT7_9PEZI</name>
<dbReference type="Pfam" id="PF20684">
    <property type="entry name" value="Fung_rhodopsin"/>
    <property type="match status" value="1"/>
</dbReference>
<reference evidence="8" key="1">
    <citation type="journal article" date="2020" name="Stud. Mycol.">
        <title>101 Dothideomycetes genomes: a test case for predicting lifestyles and emergence of pathogens.</title>
        <authorList>
            <person name="Haridas S."/>
            <person name="Albert R."/>
            <person name="Binder M."/>
            <person name="Bloem J."/>
            <person name="Labutti K."/>
            <person name="Salamov A."/>
            <person name="Andreopoulos B."/>
            <person name="Baker S."/>
            <person name="Barry K."/>
            <person name="Bills G."/>
            <person name="Bluhm B."/>
            <person name="Cannon C."/>
            <person name="Castanera R."/>
            <person name="Culley D."/>
            <person name="Daum C."/>
            <person name="Ezra D."/>
            <person name="Gonzalez J."/>
            <person name="Henrissat B."/>
            <person name="Kuo A."/>
            <person name="Liang C."/>
            <person name="Lipzen A."/>
            <person name="Lutzoni F."/>
            <person name="Magnuson J."/>
            <person name="Mondo S."/>
            <person name="Nolan M."/>
            <person name="Ohm R."/>
            <person name="Pangilinan J."/>
            <person name="Park H.-J."/>
            <person name="Ramirez L."/>
            <person name="Alfaro M."/>
            <person name="Sun H."/>
            <person name="Tritt A."/>
            <person name="Yoshinaga Y."/>
            <person name="Zwiers L.-H."/>
            <person name="Turgeon B."/>
            <person name="Goodwin S."/>
            <person name="Spatafora J."/>
            <person name="Crous P."/>
            <person name="Grigoriev I."/>
        </authorList>
    </citation>
    <scope>NUCLEOTIDE SEQUENCE</scope>
    <source>
        <strain evidence="8">CBS 207.26</strain>
    </source>
</reference>
<keyword evidence="4 6" id="KW-0472">Membrane</keyword>
<evidence type="ECO:0000256" key="3">
    <source>
        <dbReference type="ARBA" id="ARBA00022989"/>
    </source>
</evidence>
<dbReference type="InterPro" id="IPR052337">
    <property type="entry name" value="SAT4-like"/>
</dbReference>
<dbReference type="GO" id="GO:0016020">
    <property type="term" value="C:membrane"/>
    <property type="evidence" value="ECO:0007669"/>
    <property type="project" value="UniProtKB-SubCell"/>
</dbReference>
<keyword evidence="9" id="KW-1185">Reference proteome</keyword>
<comment type="subcellular location">
    <subcellularLocation>
        <location evidence="1">Membrane</location>
        <topology evidence="1">Multi-pass membrane protein</topology>
    </subcellularLocation>
</comment>
<gene>
    <name evidence="8" type="ORF">K469DRAFT_741204</name>
</gene>
<feature type="transmembrane region" description="Helical" evidence="6">
    <location>
        <begin position="211"/>
        <end position="229"/>
    </location>
</feature>
<dbReference type="PANTHER" id="PTHR33048:SF129">
    <property type="entry name" value="INTEGRAL MEMBRANE PROTEIN-RELATED"/>
    <property type="match status" value="1"/>
</dbReference>
<keyword evidence="2 6" id="KW-0812">Transmembrane</keyword>
<dbReference type="EMBL" id="ML994658">
    <property type="protein sequence ID" value="KAF2180388.1"/>
    <property type="molecule type" value="Genomic_DNA"/>
</dbReference>
<keyword evidence="3 6" id="KW-1133">Transmembrane helix</keyword>
<feature type="transmembrane region" description="Helical" evidence="6">
    <location>
        <begin position="17"/>
        <end position="38"/>
    </location>
</feature>
<evidence type="ECO:0000259" key="7">
    <source>
        <dbReference type="Pfam" id="PF20684"/>
    </source>
</evidence>
<protein>
    <recommendedName>
        <fullName evidence="7">Rhodopsin domain-containing protein</fullName>
    </recommendedName>
</protein>
<evidence type="ECO:0000256" key="4">
    <source>
        <dbReference type="ARBA" id="ARBA00023136"/>
    </source>
</evidence>
<evidence type="ECO:0000256" key="5">
    <source>
        <dbReference type="ARBA" id="ARBA00038359"/>
    </source>
</evidence>
<proteinExistence type="inferred from homology"/>
<evidence type="ECO:0000256" key="2">
    <source>
        <dbReference type="ARBA" id="ARBA00022692"/>
    </source>
</evidence>
<sequence>MATPVASVPVTNLAPLYFIPCGILAVIAFGLCAARTYTRAFRARHMYIDDWLIVVAEILSFSNLSNAGSAAAYGWGRPYLSVSQADATAALKRTFAVQVMWIITIALVRISVASSLLRFGNGRLWKGILWTLIVCQILTSSGWMVVQFFQCRPLRSMWEPVGPSKIKCWKPRAIINYGWFSAAFYCTMDLILALMPIKFIRKLTRPLTEKILIGCLMAMGLLVTGIAGAKMTTFEDVGAYGDLLQGNVKASMWAKLEEEAGIIAACMPCLKSVAERCLHRLGIFSTRVSDTKPSFVQSVSLHNVSPEDQITVAGGVEDGGKMDVRVDSMGVGAVSTVRGNRAGKPCEHVEGVWVRTLVKLVVIHA</sequence>
<feature type="transmembrane region" description="Helical" evidence="6">
    <location>
        <begin position="95"/>
        <end position="117"/>
    </location>
</feature>
<feature type="transmembrane region" description="Helical" evidence="6">
    <location>
        <begin position="129"/>
        <end position="149"/>
    </location>
</feature>
<feature type="transmembrane region" description="Helical" evidence="6">
    <location>
        <begin position="179"/>
        <end position="199"/>
    </location>
</feature>
<evidence type="ECO:0000256" key="6">
    <source>
        <dbReference type="SAM" id="Phobius"/>
    </source>
</evidence>
<accession>A0A6A6DPT7</accession>
<dbReference type="OrthoDB" id="5278984at2759"/>